<dbReference type="GO" id="GO:0016592">
    <property type="term" value="C:mediator complex"/>
    <property type="evidence" value="ECO:0007669"/>
    <property type="project" value="InterPro"/>
</dbReference>
<dbReference type="Gene3D" id="6.10.140.200">
    <property type="match status" value="1"/>
</dbReference>
<comment type="function">
    <text evidence="8">Component of the Mediator complex, a coactivator involved in the regulated transcription of nearly all RNA polymerase II-dependent genes. Mediator functions as a bridge to convey information from gene-specific regulatory proteins to the basal RNA polymerase II transcription machinery.</text>
</comment>
<reference evidence="10" key="1">
    <citation type="journal article" date="2023" name="BMC Genomics">
        <title>Chromosome-level genome assemblies of Cutaneotrichosporon spp. (Trichosporonales, Basidiomycota) reveal imbalanced evolution between nucleotide sequences and chromosome synteny.</title>
        <authorList>
            <person name="Kobayashi Y."/>
            <person name="Kayamori A."/>
            <person name="Aoki K."/>
            <person name="Shiwa Y."/>
            <person name="Matsutani M."/>
            <person name="Fujita N."/>
            <person name="Sugita T."/>
            <person name="Iwasaki W."/>
            <person name="Tanaka N."/>
            <person name="Takashima M."/>
        </authorList>
    </citation>
    <scope>NUCLEOTIDE SEQUENCE</scope>
    <source>
        <strain evidence="10">HIS019</strain>
    </source>
</reference>
<proteinExistence type="inferred from homology"/>
<evidence type="ECO:0000313" key="10">
    <source>
        <dbReference type="EMBL" id="BEI89278.1"/>
    </source>
</evidence>
<dbReference type="Pfam" id="PF05983">
    <property type="entry name" value="Med7"/>
    <property type="match status" value="1"/>
</dbReference>
<evidence type="ECO:0000256" key="4">
    <source>
        <dbReference type="ARBA" id="ARBA00023015"/>
    </source>
</evidence>
<dbReference type="PANTHER" id="PTHR21428">
    <property type="entry name" value="MEDIATOR OF RNA POLYMERASE II TRANSCRIPTION SUBUNIT 7"/>
    <property type="match status" value="1"/>
</dbReference>
<keyword evidence="11" id="KW-1185">Reference proteome</keyword>
<dbReference type="InterPro" id="IPR044888">
    <property type="entry name" value="Mediatior_Med7_sf"/>
</dbReference>
<keyword evidence="5 8" id="KW-0010">Activator</keyword>
<dbReference type="PANTHER" id="PTHR21428:SF11">
    <property type="entry name" value="MEDIATOR OF RNA POLYMERASE II TRANSCRIPTION SUBUNIT 7"/>
    <property type="match status" value="1"/>
</dbReference>
<organism evidence="10 11">
    <name type="scientific">Cutaneotrichosporon cavernicola</name>
    <dbReference type="NCBI Taxonomy" id="279322"/>
    <lineage>
        <taxon>Eukaryota</taxon>
        <taxon>Fungi</taxon>
        <taxon>Dikarya</taxon>
        <taxon>Basidiomycota</taxon>
        <taxon>Agaricomycotina</taxon>
        <taxon>Tremellomycetes</taxon>
        <taxon>Trichosporonales</taxon>
        <taxon>Trichosporonaceae</taxon>
        <taxon>Cutaneotrichosporon</taxon>
    </lineage>
</organism>
<evidence type="ECO:0000256" key="6">
    <source>
        <dbReference type="ARBA" id="ARBA00023163"/>
    </source>
</evidence>
<comment type="subcellular location">
    <subcellularLocation>
        <location evidence="1 8">Nucleus</location>
    </subcellularLocation>
</comment>
<evidence type="ECO:0000256" key="8">
    <source>
        <dbReference type="RuleBase" id="RU364060"/>
    </source>
</evidence>
<evidence type="ECO:0000256" key="1">
    <source>
        <dbReference type="ARBA" id="ARBA00004123"/>
    </source>
</evidence>
<dbReference type="AlphaFoldDB" id="A0AA48IFL3"/>
<evidence type="ECO:0000256" key="3">
    <source>
        <dbReference type="ARBA" id="ARBA00020631"/>
    </source>
</evidence>
<name>A0AA48IFL3_9TREE</name>
<dbReference type="GO" id="GO:0003712">
    <property type="term" value="F:transcription coregulator activity"/>
    <property type="evidence" value="ECO:0007669"/>
    <property type="project" value="InterPro"/>
</dbReference>
<dbReference type="GO" id="GO:0006357">
    <property type="term" value="P:regulation of transcription by RNA polymerase II"/>
    <property type="evidence" value="ECO:0007669"/>
    <property type="project" value="InterPro"/>
</dbReference>
<keyword evidence="6 8" id="KW-0804">Transcription</keyword>
<keyword evidence="7 8" id="KW-0539">Nucleus</keyword>
<dbReference type="Proteomes" id="UP001233271">
    <property type="component" value="Chromosome 2"/>
</dbReference>
<dbReference type="GeneID" id="85493149"/>
<comment type="subunit">
    <text evidence="8">Component of the Mediator complex.</text>
</comment>
<comment type="similarity">
    <text evidence="2 8">Belongs to the Mediator complex subunit 7 family.</text>
</comment>
<dbReference type="InterPro" id="IPR009244">
    <property type="entry name" value="Mediatior_Med7"/>
</dbReference>
<evidence type="ECO:0000256" key="7">
    <source>
        <dbReference type="ARBA" id="ARBA00023242"/>
    </source>
</evidence>
<feature type="compositionally biased region" description="Low complexity" evidence="9">
    <location>
        <begin position="212"/>
        <end position="223"/>
    </location>
</feature>
<protein>
    <recommendedName>
        <fullName evidence="3 8">Mediator of RNA polymerase II transcription subunit 7</fullName>
    </recommendedName>
</protein>
<sequence>MAAVPITNTLFPPPPGYYKAFTPEAVEQHAALGDEEVARDPELAALEPPRADWVLEEGQWMLFGQKYTAEPHIPTAKDIGLPALVSDPVSAGGDSERAALPLLLNSFLHTLLAFVDVLTGTSRVPDELEVYGRQSQGDQYIQHLSNLAATMMVSANQLRGVQAEATLVMLMEKQLEERRAQTERLRTKSREIAAMVRRLKESASEAGESKAKSQSQGLSSKQSPEVNGGGDQDGDVTMGEA</sequence>
<evidence type="ECO:0000313" key="11">
    <source>
        <dbReference type="Proteomes" id="UP001233271"/>
    </source>
</evidence>
<evidence type="ECO:0000256" key="9">
    <source>
        <dbReference type="SAM" id="MobiDB-lite"/>
    </source>
</evidence>
<dbReference type="SUPFAM" id="SSF140718">
    <property type="entry name" value="Mediator hinge subcomplex-like"/>
    <property type="match status" value="1"/>
</dbReference>
<accession>A0AA48IFL3</accession>
<dbReference type="GO" id="GO:0070847">
    <property type="term" value="C:core mediator complex"/>
    <property type="evidence" value="ECO:0007669"/>
    <property type="project" value="TreeGrafter"/>
</dbReference>
<feature type="region of interest" description="Disordered" evidence="9">
    <location>
        <begin position="196"/>
        <end position="241"/>
    </location>
</feature>
<dbReference type="EMBL" id="AP028213">
    <property type="protein sequence ID" value="BEI89278.1"/>
    <property type="molecule type" value="Genomic_DNA"/>
</dbReference>
<dbReference type="RefSeq" id="XP_060454544.1">
    <property type="nucleotide sequence ID" value="XM_060597673.1"/>
</dbReference>
<feature type="compositionally biased region" description="Basic and acidic residues" evidence="9">
    <location>
        <begin position="198"/>
        <end position="211"/>
    </location>
</feature>
<evidence type="ECO:0000256" key="2">
    <source>
        <dbReference type="ARBA" id="ARBA00009994"/>
    </source>
</evidence>
<dbReference type="KEGG" id="ccac:CcaHIS019_0206400"/>
<evidence type="ECO:0000256" key="5">
    <source>
        <dbReference type="ARBA" id="ARBA00023159"/>
    </source>
</evidence>
<dbReference type="InterPro" id="IPR037212">
    <property type="entry name" value="Med7/Med21-like"/>
</dbReference>
<keyword evidence="4 8" id="KW-0805">Transcription regulation</keyword>
<gene>
    <name evidence="10" type="ORF">CcaverHIS019_0206400</name>
</gene>